<proteinExistence type="predicted"/>
<sequence length="414" mass="47538">MRKSNIKSIKEQYKIIDDWLKHRLEHILPELMKREKIDMWIVIARENNEDPIFKTLIPALQRSASRLSCLVFSLDDEGLDCISLSRPTPLLDKFYRQEWNVKEESQWDCLRRLVTEREPLKIGINISDTFAPADGLTKSLYEELANTLGEPYKNRIVSAEKLSIGWLETRSSLELKTYPEIYKIAIDIIEEAFSLKVIVANETTTDDVEWWIMEKINELGLTPWFTPTIDLQRKGNENNRITNTVINHGDLLHCDVGIHYLGLATDTQRLAYVLKPGEKSAPTGIKEALRVGNVFQDIVAENFIAGCTGNEIFNASLREAENREIKAMLYTHPIGYHGHGVGPTIGMWDQQGEVPIRGEYPLFFNTCYALELNTTSMVPEWDNKEVAIFLEETIAFTRKGVSYLPNRQTELYII</sequence>
<dbReference type="RefSeq" id="WP_091544501.1">
    <property type="nucleotide sequence ID" value="NZ_FMUS01000018.1"/>
</dbReference>
<gene>
    <name evidence="2" type="ORF">SAMN03080606_02759</name>
</gene>
<keyword evidence="3" id="KW-1185">Reference proteome</keyword>
<evidence type="ECO:0000313" key="3">
    <source>
        <dbReference type="Proteomes" id="UP000198636"/>
    </source>
</evidence>
<dbReference type="OrthoDB" id="9765815at2"/>
<protein>
    <submittedName>
        <fullName evidence="2">Metallopeptidase family M24</fullName>
    </submittedName>
</protein>
<dbReference type="SUPFAM" id="SSF55920">
    <property type="entry name" value="Creatinase/aminopeptidase"/>
    <property type="match status" value="1"/>
</dbReference>
<dbReference type="STRING" id="1120976.SAMN03080606_02759"/>
<dbReference type="Proteomes" id="UP000198636">
    <property type="component" value="Unassembled WGS sequence"/>
</dbReference>
<name>A0A1G5JCD2_9FIRM</name>
<reference evidence="2 3" key="1">
    <citation type="submission" date="2016-10" db="EMBL/GenBank/DDBJ databases">
        <authorList>
            <person name="de Groot N.N."/>
        </authorList>
    </citation>
    <scope>NUCLEOTIDE SEQUENCE [LARGE SCALE GENOMIC DNA]</scope>
    <source>
        <strain evidence="2 3">DSM 18978</strain>
    </source>
</reference>
<dbReference type="InterPro" id="IPR000994">
    <property type="entry name" value="Pept_M24"/>
</dbReference>
<evidence type="ECO:0000259" key="1">
    <source>
        <dbReference type="Pfam" id="PF00557"/>
    </source>
</evidence>
<accession>A0A1G5JCD2</accession>
<evidence type="ECO:0000313" key="2">
    <source>
        <dbReference type="EMBL" id="SCY85459.1"/>
    </source>
</evidence>
<dbReference type="AlphaFoldDB" id="A0A1G5JCD2"/>
<dbReference type="Gene3D" id="3.90.230.10">
    <property type="entry name" value="Creatinase/methionine aminopeptidase superfamily"/>
    <property type="match status" value="1"/>
</dbReference>
<dbReference type="Pfam" id="PF00557">
    <property type="entry name" value="Peptidase_M24"/>
    <property type="match status" value="1"/>
</dbReference>
<dbReference type="EMBL" id="FMUS01000018">
    <property type="protein sequence ID" value="SCY85459.1"/>
    <property type="molecule type" value="Genomic_DNA"/>
</dbReference>
<organism evidence="2 3">
    <name type="scientific">Alkaliphilus peptidifermentans DSM 18978</name>
    <dbReference type="NCBI Taxonomy" id="1120976"/>
    <lineage>
        <taxon>Bacteria</taxon>
        <taxon>Bacillati</taxon>
        <taxon>Bacillota</taxon>
        <taxon>Clostridia</taxon>
        <taxon>Peptostreptococcales</taxon>
        <taxon>Natronincolaceae</taxon>
        <taxon>Alkaliphilus</taxon>
    </lineage>
</organism>
<dbReference type="InterPro" id="IPR036005">
    <property type="entry name" value="Creatinase/aminopeptidase-like"/>
</dbReference>
<feature type="domain" description="Peptidase M24" evidence="1">
    <location>
        <begin position="182"/>
        <end position="397"/>
    </location>
</feature>